<keyword evidence="2" id="KW-1133">Transmembrane helix</keyword>
<evidence type="ECO:0000256" key="2">
    <source>
        <dbReference type="SAM" id="Phobius"/>
    </source>
</evidence>
<evidence type="ECO:0000313" key="3">
    <source>
        <dbReference type="EnsemblPlants" id="ONIVA12G15020.1"/>
    </source>
</evidence>
<feature type="region of interest" description="Disordered" evidence="1">
    <location>
        <begin position="42"/>
        <end position="102"/>
    </location>
</feature>
<reference evidence="3" key="2">
    <citation type="submission" date="2018-04" db="EMBL/GenBank/DDBJ databases">
        <title>OnivRS2 (Oryza nivara Reference Sequence Version 2).</title>
        <authorList>
            <person name="Zhang J."/>
            <person name="Kudrna D."/>
            <person name="Lee S."/>
            <person name="Talag J."/>
            <person name="Rajasekar S."/>
            <person name="Welchert J."/>
            <person name="Hsing Y.-I."/>
            <person name="Wing R.A."/>
        </authorList>
    </citation>
    <scope>NUCLEOTIDE SEQUENCE [LARGE SCALE GENOMIC DNA]</scope>
    <source>
        <strain evidence="3">SL10</strain>
    </source>
</reference>
<dbReference type="Proteomes" id="UP000006591">
    <property type="component" value="Chromosome 12"/>
</dbReference>
<dbReference type="HOGENOM" id="CLU_2403754_0_0_1"/>
<feature type="compositionally biased region" description="Basic and acidic residues" evidence="1">
    <location>
        <begin position="74"/>
        <end position="94"/>
    </location>
</feature>
<dbReference type="Gramene" id="ONIVA12G15020.1">
    <property type="protein sequence ID" value="ONIVA12G15020.1"/>
    <property type="gene ID" value="ONIVA12G15020"/>
</dbReference>
<dbReference type="eggNOG" id="ENOG502R7FG">
    <property type="taxonomic scope" value="Eukaryota"/>
</dbReference>
<evidence type="ECO:0000313" key="4">
    <source>
        <dbReference type="Proteomes" id="UP000006591"/>
    </source>
</evidence>
<dbReference type="EnsemblPlants" id="ONIVA12G15020.1">
    <property type="protein sequence ID" value="ONIVA12G15020.1"/>
    <property type="gene ID" value="ONIVA12G15020"/>
</dbReference>
<feature type="transmembrane region" description="Helical" evidence="2">
    <location>
        <begin position="21"/>
        <end position="42"/>
    </location>
</feature>
<organism evidence="3">
    <name type="scientific">Oryza nivara</name>
    <name type="common">Indian wild rice</name>
    <name type="synonym">Oryza sativa f. spontanea</name>
    <dbReference type="NCBI Taxonomy" id="4536"/>
    <lineage>
        <taxon>Eukaryota</taxon>
        <taxon>Viridiplantae</taxon>
        <taxon>Streptophyta</taxon>
        <taxon>Embryophyta</taxon>
        <taxon>Tracheophyta</taxon>
        <taxon>Spermatophyta</taxon>
        <taxon>Magnoliopsida</taxon>
        <taxon>Liliopsida</taxon>
        <taxon>Poales</taxon>
        <taxon>Poaceae</taxon>
        <taxon>BOP clade</taxon>
        <taxon>Oryzoideae</taxon>
        <taxon>Oryzeae</taxon>
        <taxon>Oryzinae</taxon>
        <taxon>Oryza</taxon>
    </lineage>
</organism>
<sequence>MKRNEVKEKEKTDKPSTRRRILGVTAFIAAAAAGTLFLLSAIGESSGDPDKTADDDPPTTRTMKAPGFGGKVMISRDKFEGNPKDYFRASRKGDEEDVGAFK</sequence>
<dbReference type="OMA" id="TRTMKAP"/>
<name>A0A0E0JBE8_ORYNI</name>
<dbReference type="PANTHER" id="PTHR33333:SF38">
    <property type="entry name" value="EXPRESSED PROTEIN"/>
    <property type="match status" value="1"/>
</dbReference>
<dbReference type="AlphaFoldDB" id="A0A0E0JBE8"/>
<dbReference type="PANTHER" id="PTHR33333">
    <property type="entry name" value="ERYTHROCYTE MEMBRANE PROTEIN 1-LIKE"/>
    <property type="match status" value="1"/>
</dbReference>
<keyword evidence="2" id="KW-0472">Membrane</keyword>
<protein>
    <submittedName>
        <fullName evidence="3">Uncharacterized protein</fullName>
    </submittedName>
</protein>
<accession>A0A0E0JBE8</accession>
<dbReference type="InterPro" id="IPR039926">
    <property type="entry name" value="Egg_app_1"/>
</dbReference>
<reference evidence="3" key="1">
    <citation type="submission" date="2015-04" db="UniProtKB">
        <authorList>
            <consortium name="EnsemblPlants"/>
        </authorList>
    </citation>
    <scope>IDENTIFICATION</scope>
    <source>
        <strain evidence="3">SL10</strain>
    </source>
</reference>
<keyword evidence="4" id="KW-1185">Reference proteome</keyword>
<keyword evidence="2" id="KW-0812">Transmembrane</keyword>
<evidence type="ECO:0000256" key="1">
    <source>
        <dbReference type="SAM" id="MobiDB-lite"/>
    </source>
</evidence>
<proteinExistence type="predicted"/>